<gene>
    <name evidence="5" type="ORF">E6O75_ATG02180</name>
</gene>
<organism evidence="5 6">
    <name type="scientific">Venturia nashicola</name>
    <dbReference type="NCBI Taxonomy" id="86259"/>
    <lineage>
        <taxon>Eukaryota</taxon>
        <taxon>Fungi</taxon>
        <taxon>Dikarya</taxon>
        <taxon>Ascomycota</taxon>
        <taxon>Pezizomycotina</taxon>
        <taxon>Dothideomycetes</taxon>
        <taxon>Pleosporomycetidae</taxon>
        <taxon>Venturiales</taxon>
        <taxon>Venturiaceae</taxon>
        <taxon>Venturia</taxon>
    </lineage>
</organism>
<evidence type="ECO:0000256" key="2">
    <source>
        <dbReference type="ARBA" id="ARBA00022980"/>
    </source>
</evidence>
<name>A0A4Z1PD17_9PEZI</name>
<dbReference type="Proteomes" id="UP000298493">
    <property type="component" value="Unassembled WGS sequence"/>
</dbReference>
<dbReference type="FunFam" id="3.40.50.790:FF:000001">
    <property type="entry name" value="50S ribosomal protein L1"/>
    <property type="match status" value="1"/>
</dbReference>
<keyword evidence="3" id="KW-0687">Ribonucleoprotein</keyword>
<keyword evidence="6" id="KW-1185">Reference proteome</keyword>
<feature type="region of interest" description="Disordered" evidence="4">
    <location>
        <begin position="1"/>
        <end position="21"/>
    </location>
</feature>
<dbReference type="InterPro" id="IPR016095">
    <property type="entry name" value="Ribosomal_uL1_3-a/b-sand"/>
</dbReference>
<feature type="compositionally biased region" description="Polar residues" evidence="4">
    <location>
        <begin position="1"/>
        <end position="10"/>
    </location>
</feature>
<evidence type="ECO:0000256" key="4">
    <source>
        <dbReference type="SAM" id="MobiDB-lite"/>
    </source>
</evidence>
<dbReference type="GO" id="GO:0005762">
    <property type="term" value="C:mitochondrial large ribosomal subunit"/>
    <property type="evidence" value="ECO:0007669"/>
    <property type="project" value="TreeGrafter"/>
</dbReference>
<proteinExistence type="inferred from homology"/>
<dbReference type="Pfam" id="PF00687">
    <property type="entry name" value="Ribosomal_L1"/>
    <property type="match status" value="1"/>
</dbReference>
<dbReference type="Gene3D" id="3.30.190.20">
    <property type="match status" value="1"/>
</dbReference>
<dbReference type="OrthoDB" id="1747252at2759"/>
<dbReference type="GO" id="GO:0003735">
    <property type="term" value="F:structural constituent of ribosome"/>
    <property type="evidence" value="ECO:0007669"/>
    <property type="project" value="TreeGrafter"/>
</dbReference>
<evidence type="ECO:0000256" key="3">
    <source>
        <dbReference type="ARBA" id="ARBA00023274"/>
    </source>
</evidence>
<dbReference type="PANTHER" id="PTHR36427">
    <property type="entry name" value="54S RIBOSOMAL PROTEIN L1, MITOCHONDRIAL"/>
    <property type="match status" value="1"/>
</dbReference>
<sequence>MASTRSSILQWSRGPLSSSSRPRLQCIYSAGSNLAGPAASFNQTKGPIQQQRTAVASANAAKYKRKEQSTAQKKKSKSPSFVYHDLRKIQQFALCDAMRYIRAFEVGSQRNPKYELHVRLKTLKNGPVVRNRLRLPHPVKTDVRVCVICPPGSKAEEDAKKAGAVLVGEDDVIDIIKGGKIEFDRCICHEDSLLKLNKSGIGRILGPRGMMPSTKTGTVVKDVVASIRDMTGGSEYRERMGVVRMAVGQLSFTPQELQRNIKAFMESLRKDMALISDKMSKELHEVVLSSTSAPGFSLNGEFKSADGIAPTEIA</sequence>
<reference evidence="5 6" key="1">
    <citation type="submission" date="2019-04" db="EMBL/GenBank/DDBJ databases">
        <title>High contiguity whole genome sequence and gene annotation resource for two Venturia nashicola isolates.</title>
        <authorList>
            <person name="Prokchorchik M."/>
            <person name="Won K."/>
            <person name="Lee Y."/>
            <person name="Choi E.D."/>
            <person name="Segonzac C."/>
            <person name="Sohn K.H."/>
        </authorList>
    </citation>
    <scope>NUCLEOTIDE SEQUENCE [LARGE SCALE GENOMIC DNA]</scope>
    <source>
        <strain evidence="5 6">PRI2</strain>
    </source>
</reference>
<feature type="compositionally biased region" description="Low complexity" evidence="4">
    <location>
        <begin position="12"/>
        <end position="21"/>
    </location>
</feature>
<evidence type="ECO:0000313" key="5">
    <source>
        <dbReference type="EMBL" id="TID23006.1"/>
    </source>
</evidence>
<dbReference type="Gene3D" id="3.40.50.790">
    <property type="match status" value="1"/>
</dbReference>
<dbReference type="PANTHER" id="PTHR36427:SF3">
    <property type="entry name" value="LARGE RIBOSOMAL SUBUNIT PROTEIN UL1M"/>
    <property type="match status" value="1"/>
</dbReference>
<dbReference type="InterPro" id="IPR023674">
    <property type="entry name" value="Ribosomal_uL1-like"/>
</dbReference>
<dbReference type="AlphaFoldDB" id="A0A4Z1PD17"/>
<comment type="caution">
    <text evidence="5">The sequence shown here is derived from an EMBL/GenBank/DDBJ whole genome shotgun (WGS) entry which is preliminary data.</text>
</comment>
<comment type="similarity">
    <text evidence="1">Belongs to the universal ribosomal protein uL1 family.</text>
</comment>
<evidence type="ECO:0000256" key="1">
    <source>
        <dbReference type="ARBA" id="ARBA00010531"/>
    </source>
</evidence>
<dbReference type="SUPFAM" id="SSF56808">
    <property type="entry name" value="Ribosomal protein L1"/>
    <property type="match status" value="1"/>
</dbReference>
<dbReference type="STRING" id="86259.A0A4Z1PD17"/>
<accession>A0A4Z1PD17</accession>
<keyword evidence="2 5" id="KW-0689">Ribosomal protein</keyword>
<dbReference type="InterPro" id="IPR028364">
    <property type="entry name" value="Ribosomal_uL1/biogenesis"/>
</dbReference>
<dbReference type="EMBL" id="SNSC02000007">
    <property type="protein sequence ID" value="TID23006.1"/>
    <property type="molecule type" value="Genomic_DNA"/>
</dbReference>
<evidence type="ECO:0000313" key="6">
    <source>
        <dbReference type="Proteomes" id="UP000298493"/>
    </source>
</evidence>
<protein>
    <submittedName>
        <fullName evidence="5">Ribosomal protein L1</fullName>
    </submittedName>
</protein>
<dbReference type="CDD" id="cd00403">
    <property type="entry name" value="Ribosomal_L1"/>
    <property type="match status" value="1"/>
</dbReference>